<reference evidence="9" key="1">
    <citation type="submission" date="2025-08" db="UniProtKB">
        <authorList>
            <consortium name="RefSeq"/>
        </authorList>
    </citation>
    <scope>IDENTIFICATION</scope>
</reference>
<protein>
    <submittedName>
        <fullName evidence="9">Hsp70-Hsp90 organizing protein 1-like</fullName>
    </submittedName>
</protein>
<dbReference type="Gene3D" id="1.25.40.10">
    <property type="entry name" value="Tetratricopeptide repeat domain"/>
    <property type="match status" value="1"/>
</dbReference>
<dbReference type="GeneID" id="110982198"/>
<dbReference type="RefSeq" id="XP_022096150.1">
    <property type="nucleotide sequence ID" value="XM_022240458.1"/>
</dbReference>
<dbReference type="OMA" id="ERGNDCM"/>
<accession>A0A8B7YUJ1</accession>
<feature type="transmembrane region" description="Helical" evidence="7">
    <location>
        <begin position="131"/>
        <end position="153"/>
    </location>
</feature>
<dbReference type="PROSITE" id="PS50005">
    <property type="entry name" value="TPR"/>
    <property type="match status" value="2"/>
</dbReference>
<evidence type="ECO:0000313" key="8">
    <source>
        <dbReference type="Proteomes" id="UP000694845"/>
    </source>
</evidence>
<keyword evidence="7" id="KW-1133">Transmembrane helix</keyword>
<dbReference type="PANTHER" id="PTHR22904:SF532">
    <property type="entry name" value="HEAT SHOCK PROTEIN STI1-LIKE PROTEIN"/>
    <property type="match status" value="1"/>
</dbReference>
<dbReference type="SUPFAM" id="SSF48452">
    <property type="entry name" value="TPR-like"/>
    <property type="match status" value="1"/>
</dbReference>
<feature type="repeat" description="TPR" evidence="5">
    <location>
        <begin position="6"/>
        <end position="39"/>
    </location>
</feature>
<evidence type="ECO:0000256" key="3">
    <source>
        <dbReference type="ARBA" id="ARBA00022737"/>
    </source>
</evidence>
<evidence type="ECO:0000256" key="2">
    <source>
        <dbReference type="ARBA" id="ARBA00022490"/>
    </source>
</evidence>
<dbReference type="OrthoDB" id="2423701at2759"/>
<keyword evidence="3" id="KW-0677">Repeat</keyword>
<organism evidence="8 9">
    <name type="scientific">Acanthaster planci</name>
    <name type="common">Crown-of-thorns starfish</name>
    <dbReference type="NCBI Taxonomy" id="133434"/>
    <lineage>
        <taxon>Eukaryota</taxon>
        <taxon>Metazoa</taxon>
        <taxon>Echinodermata</taxon>
        <taxon>Eleutherozoa</taxon>
        <taxon>Asterozoa</taxon>
        <taxon>Asteroidea</taxon>
        <taxon>Valvatacea</taxon>
        <taxon>Valvatida</taxon>
        <taxon>Acanthasteridae</taxon>
        <taxon>Acanthaster</taxon>
    </lineage>
</organism>
<gene>
    <name evidence="9" type="primary">LOC110982198</name>
</gene>
<dbReference type="Proteomes" id="UP000694845">
    <property type="component" value="Unplaced"/>
</dbReference>
<feature type="transmembrane region" description="Helical" evidence="7">
    <location>
        <begin position="165"/>
        <end position="185"/>
    </location>
</feature>
<comment type="subcellular location">
    <subcellularLocation>
        <location evidence="1">Cytoplasm</location>
    </subcellularLocation>
</comment>
<evidence type="ECO:0000256" key="7">
    <source>
        <dbReference type="SAM" id="Phobius"/>
    </source>
</evidence>
<dbReference type="Pfam" id="PF07719">
    <property type="entry name" value="TPR_2"/>
    <property type="match status" value="1"/>
</dbReference>
<feature type="repeat" description="TPR" evidence="5">
    <location>
        <begin position="74"/>
        <end position="107"/>
    </location>
</feature>
<keyword evidence="7" id="KW-0812">Transmembrane</keyword>
<dbReference type="InterPro" id="IPR011990">
    <property type="entry name" value="TPR-like_helical_dom_sf"/>
</dbReference>
<dbReference type="InterPro" id="IPR013105">
    <property type="entry name" value="TPR_2"/>
</dbReference>
<feature type="compositionally biased region" description="Basic and acidic residues" evidence="6">
    <location>
        <begin position="202"/>
        <end position="217"/>
    </location>
</feature>
<dbReference type="SMART" id="SM00028">
    <property type="entry name" value="TPR"/>
    <property type="match status" value="3"/>
</dbReference>
<dbReference type="AlphaFoldDB" id="A0A8B7YUJ1"/>
<dbReference type="GO" id="GO:0005737">
    <property type="term" value="C:cytoplasm"/>
    <property type="evidence" value="ECO:0007669"/>
    <property type="project" value="UniProtKB-SubCell"/>
</dbReference>
<dbReference type="FunFam" id="1.25.40.10:FF:000020">
    <property type="entry name" value="Stress-induced phosphoprotein 1"/>
    <property type="match status" value="1"/>
</dbReference>
<dbReference type="GO" id="GO:0051879">
    <property type="term" value="F:Hsp90 protein binding"/>
    <property type="evidence" value="ECO:0007669"/>
    <property type="project" value="TreeGrafter"/>
</dbReference>
<evidence type="ECO:0000256" key="1">
    <source>
        <dbReference type="ARBA" id="ARBA00004496"/>
    </source>
</evidence>
<evidence type="ECO:0000256" key="5">
    <source>
        <dbReference type="PROSITE-ProRule" id="PRU00339"/>
    </source>
</evidence>
<feature type="compositionally biased region" description="Basic and acidic residues" evidence="6">
    <location>
        <begin position="227"/>
        <end position="237"/>
    </location>
</feature>
<keyword evidence="2" id="KW-0963">Cytoplasm</keyword>
<dbReference type="InterPro" id="IPR019734">
    <property type="entry name" value="TPR_rpt"/>
</dbReference>
<feature type="region of interest" description="Disordered" evidence="6">
    <location>
        <begin position="196"/>
        <end position="246"/>
    </location>
</feature>
<name>A0A8B7YUJ1_ACAPL</name>
<dbReference type="PANTHER" id="PTHR22904">
    <property type="entry name" value="TPR REPEAT CONTAINING PROTEIN"/>
    <property type="match status" value="1"/>
</dbReference>
<proteinExistence type="predicted"/>
<dbReference type="Pfam" id="PF13181">
    <property type="entry name" value="TPR_8"/>
    <property type="match status" value="2"/>
</dbReference>
<keyword evidence="8" id="KW-1185">Reference proteome</keyword>
<evidence type="ECO:0000313" key="9">
    <source>
        <dbReference type="RefSeq" id="XP_022096150.1"/>
    </source>
</evidence>
<sequence length="246" mass="28051">MNKEKADEARERGNDCMKQGRATQAFFYYTEAIKLNPSDHRSYSNRSLAFLKIEQHYHALEDAKKAIQLKPNWPKGYFRKGEVEFRTGHYQDAVNSYEKAISLDESDLKLKSALEKAQEEVKKMKAAAIRIPFISIGIGFLIGILLTLADHYLTSKPSLEGYVKLAFVALFGMLGYCGSWMYFYVLTTYHDAMLQPPPEQNDADKKTDKSTDPETSKGKRTKPSQESAKKDKATGEARRRKKTEKT</sequence>
<dbReference type="KEGG" id="aplc:110982198"/>
<keyword evidence="4 5" id="KW-0802">TPR repeat</keyword>
<keyword evidence="7" id="KW-0472">Membrane</keyword>
<evidence type="ECO:0000256" key="4">
    <source>
        <dbReference type="ARBA" id="ARBA00022803"/>
    </source>
</evidence>
<evidence type="ECO:0000256" key="6">
    <source>
        <dbReference type="SAM" id="MobiDB-lite"/>
    </source>
</evidence>